<dbReference type="GO" id="GO:0006431">
    <property type="term" value="P:methionyl-tRNA aminoacylation"/>
    <property type="evidence" value="ECO:0007669"/>
    <property type="project" value="TreeGrafter"/>
</dbReference>
<evidence type="ECO:0000259" key="7">
    <source>
        <dbReference type="Pfam" id="PF09334"/>
    </source>
</evidence>
<organism evidence="9 10">
    <name type="scientific">Meganyctiphanes norvegica</name>
    <name type="common">Northern krill</name>
    <name type="synonym">Thysanopoda norvegica</name>
    <dbReference type="NCBI Taxonomy" id="48144"/>
    <lineage>
        <taxon>Eukaryota</taxon>
        <taxon>Metazoa</taxon>
        <taxon>Ecdysozoa</taxon>
        <taxon>Arthropoda</taxon>
        <taxon>Crustacea</taxon>
        <taxon>Multicrustacea</taxon>
        <taxon>Malacostraca</taxon>
        <taxon>Eumalacostraca</taxon>
        <taxon>Eucarida</taxon>
        <taxon>Euphausiacea</taxon>
        <taxon>Euphausiidae</taxon>
        <taxon>Meganyctiphanes</taxon>
    </lineage>
</organism>
<dbReference type="Pfam" id="PF19303">
    <property type="entry name" value="Anticodon_3"/>
    <property type="match status" value="1"/>
</dbReference>
<evidence type="ECO:0000256" key="3">
    <source>
        <dbReference type="ARBA" id="ARBA00022840"/>
    </source>
</evidence>
<feature type="non-terminal residue" evidence="9">
    <location>
        <position position="1"/>
    </location>
</feature>
<comment type="similarity">
    <text evidence="6">Belongs to the class-I aminoacyl-tRNA synthetase family.</text>
</comment>
<dbReference type="SUPFAM" id="SSF47323">
    <property type="entry name" value="Anticodon-binding domain of a subclass of class I aminoacyl-tRNA synthetases"/>
    <property type="match status" value="1"/>
</dbReference>
<evidence type="ECO:0000259" key="8">
    <source>
        <dbReference type="Pfam" id="PF19303"/>
    </source>
</evidence>
<evidence type="ECO:0000256" key="2">
    <source>
        <dbReference type="ARBA" id="ARBA00022741"/>
    </source>
</evidence>
<feature type="domain" description="Methionyl-tRNA synthetase anticodon-binding" evidence="8">
    <location>
        <begin position="140"/>
        <end position="288"/>
    </location>
</feature>
<dbReference type="GO" id="GO:0005524">
    <property type="term" value="F:ATP binding"/>
    <property type="evidence" value="ECO:0007669"/>
    <property type="project" value="UniProtKB-KW"/>
</dbReference>
<proteinExistence type="inferred from homology"/>
<dbReference type="Gene3D" id="1.10.730.10">
    <property type="entry name" value="Isoleucyl-tRNA Synthetase, Domain 1"/>
    <property type="match status" value="1"/>
</dbReference>
<dbReference type="InterPro" id="IPR023458">
    <property type="entry name" value="Met-tRNA_ligase_1"/>
</dbReference>
<feature type="non-terminal residue" evidence="9">
    <location>
        <position position="333"/>
    </location>
</feature>
<dbReference type="SUPFAM" id="SSF52374">
    <property type="entry name" value="Nucleotidylyl transferase"/>
    <property type="match status" value="1"/>
</dbReference>
<keyword evidence="10" id="KW-1185">Reference proteome</keyword>
<dbReference type="InterPro" id="IPR014729">
    <property type="entry name" value="Rossmann-like_a/b/a_fold"/>
</dbReference>
<dbReference type="Gene3D" id="3.40.50.620">
    <property type="entry name" value="HUPs"/>
    <property type="match status" value="1"/>
</dbReference>
<evidence type="ECO:0000313" key="10">
    <source>
        <dbReference type="Proteomes" id="UP001497623"/>
    </source>
</evidence>
<dbReference type="Proteomes" id="UP001497623">
    <property type="component" value="Unassembled WGS sequence"/>
</dbReference>
<evidence type="ECO:0000313" key="9">
    <source>
        <dbReference type="EMBL" id="CAL4216024.1"/>
    </source>
</evidence>
<accession>A0AAV2SL68</accession>
<evidence type="ECO:0000256" key="6">
    <source>
        <dbReference type="RuleBase" id="RU363039"/>
    </source>
</evidence>
<feature type="domain" description="Methionyl/Leucyl tRNA synthetase" evidence="7">
    <location>
        <begin position="2"/>
        <end position="124"/>
    </location>
</feature>
<evidence type="ECO:0000256" key="4">
    <source>
        <dbReference type="ARBA" id="ARBA00022917"/>
    </source>
</evidence>
<dbReference type="GO" id="GO:0004825">
    <property type="term" value="F:methionine-tRNA ligase activity"/>
    <property type="evidence" value="ECO:0007669"/>
    <property type="project" value="InterPro"/>
</dbReference>
<dbReference type="InterPro" id="IPR041872">
    <property type="entry name" value="Anticodon_Met"/>
</dbReference>
<protein>
    <recommendedName>
        <fullName evidence="11">Methionine--tRNA ligase</fullName>
    </recommendedName>
</protein>
<dbReference type="InterPro" id="IPR009080">
    <property type="entry name" value="tRNAsynth_Ia_anticodon-bd"/>
</dbReference>
<dbReference type="GO" id="GO:0005829">
    <property type="term" value="C:cytosol"/>
    <property type="evidence" value="ECO:0007669"/>
    <property type="project" value="TreeGrafter"/>
</dbReference>
<keyword evidence="4 6" id="KW-0648">Protein biosynthesis</keyword>
<name>A0AAV2SL68_MEGNR</name>
<keyword evidence="2 6" id="KW-0547">Nucleotide-binding</keyword>
<dbReference type="PANTHER" id="PTHR45765">
    <property type="entry name" value="METHIONINE--TRNA LIGASE"/>
    <property type="match status" value="1"/>
</dbReference>
<evidence type="ECO:0008006" key="11">
    <source>
        <dbReference type="Google" id="ProtNLM"/>
    </source>
</evidence>
<dbReference type="EMBL" id="CAXKWB010091350">
    <property type="protein sequence ID" value="CAL4216024.1"/>
    <property type="molecule type" value="Genomic_DNA"/>
</dbReference>
<keyword evidence="3 6" id="KW-0067">ATP-binding</keyword>
<dbReference type="Pfam" id="PF09334">
    <property type="entry name" value="tRNA-synt_1g"/>
    <property type="match status" value="1"/>
</dbReference>
<dbReference type="PANTHER" id="PTHR45765:SF1">
    <property type="entry name" value="METHIONINE--TRNA LIGASE, CYTOPLASMIC"/>
    <property type="match status" value="1"/>
</dbReference>
<evidence type="ECO:0000256" key="5">
    <source>
        <dbReference type="ARBA" id="ARBA00023146"/>
    </source>
</evidence>
<evidence type="ECO:0000256" key="1">
    <source>
        <dbReference type="ARBA" id="ARBA00022598"/>
    </source>
</evidence>
<gene>
    <name evidence="9" type="ORF">MNOR_LOCUS38732</name>
</gene>
<dbReference type="InterPro" id="IPR015413">
    <property type="entry name" value="Methionyl/Leucyl_tRNA_Synth"/>
</dbReference>
<keyword evidence="1 6" id="KW-0436">Ligase</keyword>
<dbReference type="GO" id="GO:0017101">
    <property type="term" value="C:aminoacyl-tRNA synthetase multienzyme complex"/>
    <property type="evidence" value="ECO:0007669"/>
    <property type="project" value="TreeGrafter"/>
</dbReference>
<comment type="caution">
    <text evidence="9">The sequence shown here is derived from an EMBL/GenBank/DDBJ whole genome shotgun (WGS) entry which is preliminary data.</text>
</comment>
<reference evidence="9 10" key="1">
    <citation type="submission" date="2024-05" db="EMBL/GenBank/DDBJ databases">
        <authorList>
            <person name="Wallberg A."/>
        </authorList>
    </citation>
    <scope>NUCLEOTIDE SEQUENCE [LARGE SCALE GENOMIC DNA]</scope>
</reference>
<keyword evidence="5 6" id="KW-0030">Aminoacyl-tRNA synthetase</keyword>
<sequence>PDWEKWWKNPQQVDHYEFMGKDNVPFHSVVFPACLIGTGEDWTKVTHIIATENMTYEGEKMSKTRNIGVLGNQAKNIGIPSDIWRFYLLYVRPEDTKTDFSWKDLQAKNNIELIYNFENFVNRALKSVYQFYKGIVPEAQPNNADFILMADLTRELRCYHSCLSVNHQRDGLRHILAMTRMGNQYIQDNHTLKLIKADRSLEEQKRGATAIAIAVNIVALVSLALEPYMPETSISIINTINLPILKNIQLPTNFTQLIPAKHTISQPKQLFEEITDEEIEIFKVKFARQPDPAAGKNKKSTNNGKIYVTSDIGGPVDVAEVECLLDLEEGTGL</sequence>
<dbReference type="AlphaFoldDB" id="A0AAV2SL68"/>